<dbReference type="SUPFAM" id="SSF82549">
    <property type="entry name" value="DAK1/DegV-like"/>
    <property type="match status" value="1"/>
</dbReference>
<dbReference type="GO" id="GO:0019563">
    <property type="term" value="P:glycerol catabolic process"/>
    <property type="evidence" value="ECO:0007669"/>
    <property type="project" value="TreeGrafter"/>
</dbReference>
<keyword evidence="2" id="KW-0547">Nucleotide-binding</keyword>
<dbReference type="FunFam" id="3.30.1180.20:FF:000001">
    <property type="entry name" value="Dihydroxyacetone kinase 1"/>
    <property type="match status" value="1"/>
</dbReference>
<evidence type="ECO:0000313" key="6">
    <source>
        <dbReference type="EMBL" id="TVY02930.1"/>
    </source>
</evidence>
<evidence type="ECO:0000256" key="4">
    <source>
        <dbReference type="ARBA" id="ARBA00022840"/>
    </source>
</evidence>
<dbReference type="Gene3D" id="3.40.50.10440">
    <property type="entry name" value="Dihydroxyacetone kinase, domain 1"/>
    <property type="match status" value="1"/>
</dbReference>
<evidence type="ECO:0000256" key="2">
    <source>
        <dbReference type="ARBA" id="ARBA00022741"/>
    </source>
</evidence>
<dbReference type="Pfam" id="PF02733">
    <property type="entry name" value="Dak1"/>
    <property type="match status" value="1"/>
</dbReference>
<dbReference type="InterPro" id="IPR050861">
    <property type="entry name" value="Dihydroxyacetone_Kinase"/>
</dbReference>
<dbReference type="PANTHER" id="PTHR28629:SF4">
    <property type="entry name" value="TRIOKINASE_FMN CYCLASE"/>
    <property type="match status" value="1"/>
</dbReference>
<feature type="domain" description="DhaK" evidence="5">
    <location>
        <begin position="7"/>
        <end position="330"/>
    </location>
</feature>
<dbReference type="PROSITE" id="PS51481">
    <property type="entry name" value="DHAK"/>
    <property type="match status" value="1"/>
</dbReference>
<dbReference type="GO" id="GO:0005524">
    <property type="term" value="F:ATP binding"/>
    <property type="evidence" value="ECO:0007669"/>
    <property type="project" value="UniProtKB-KW"/>
</dbReference>
<keyword evidence="1 6" id="KW-0808">Transferase</keyword>
<dbReference type="GO" id="GO:0005829">
    <property type="term" value="C:cytosol"/>
    <property type="evidence" value="ECO:0007669"/>
    <property type="project" value="TreeGrafter"/>
</dbReference>
<comment type="caution">
    <text evidence="6">The sequence shown here is derived from an EMBL/GenBank/DDBJ whole genome shotgun (WGS) entry which is preliminary data.</text>
</comment>
<protein>
    <submittedName>
        <fullName evidence="6">Dihydroxyacetone kinase subunit DhaK</fullName>
        <ecNumber evidence="6">2.7.1.121</ecNumber>
    </submittedName>
</protein>
<evidence type="ECO:0000259" key="5">
    <source>
        <dbReference type="PROSITE" id="PS51481"/>
    </source>
</evidence>
<dbReference type="PANTHER" id="PTHR28629">
    <property type="entry name" value="TRIOKINASE/FMN CYCLASE"/>
    <property type="match status" value="1"/>
</dbReference>
<dbReference type="EC" id="2.7.1.121" evidence="6"/>
<name>A0A559JSX2_9BACL</name>
<dbReference type="GO" id="GO:0004371">
    <property type="term" value="F:glycerone kinase activity"/>
    <property type="evidence" value="ECO:0007669"/>
    <property type="project" value="InterPro"/>
</dbReference>
<dbReference type="InterPro" id="IPR004006">
    <property type="entry name" value="DhaK_dom"/>
</dbReference>
<organism evidence="6 7">
    <name type="scientific">Paenibacillus cremeus</name>
    <dbReference type="NCBI Taxonomy" id="2163881"/>
    <lineage>
        <taxon>Bacteria</taxon>
        <taxon>Bacillati</taxon>
        <taxon>Bacillota</taxon>
        <taxon>Bacilli</taxon>
        <taxon>Bacillales</taxon>
        <taxon>Paenibacillaceae</taxon>
        <taxon>Paenibacillus</taxon>
    </lineage>
</organism>
<dbReference type="AlphaFoldDB" id="A0A559JSX2"/>
<accession>A0A559JSX2</accession>
<evidence type="ECO:0000256" key="1">
    <source>
        <dbReference type="ARBA" id="ARBA00022679"/>
    </source>
</evidence>
<dbReference type="GO" id="GO:0047324">
    <property type="term" value="F:phosphoenolpyruvate-glycerone phosphotransferase activity"/>
    <property type="evidence" value="ECO:0007669"/>
    <property type="project" value="UniProtKB-EC"/>
</dbReference>
<gene>
    <name evidence="6" type="primary">dhaK</name>
    <name evidence="6" type="ORF">FPZ49_31530</name>
</gene>
<keyword evidence="4" id="KW-0067">ATP-binding</keyword>
<dbReference type="Gene3D" id="3.30.1180.20">
    <property type="entry name" value="Dihydroxyacetone kinase, domain 2"/>
    <property type="match status" value="1"/>
</dbReference>
<keyword evidence="7" id="KW-1185">Reference proteome</keyword>
<dbReference type="FunFam" id="3.40.50.10440:FF:000001">
    <property type="entry name" value="Dihydroxyacetone kinase, DhaK subunit"/>
    <property type="match status" value="1"/>
</dbReference>
<proteinExistence type="predicted"/>
<evidence type="ECO:0000313" key="7">
    <source>
        <dbReference type="Proteomes" id="UP000317036"/>
    </source>
</evidence>
<dbReference type="Proteomes" id="UP000317036">
    <property type="component" value="Unassembled WGS sequence"/>
</dbReference>
<dbReference type="OrthoDB" id="9806345at2"/>
<reference evidence="6 7" key="1">
    <citation type="submission" date="2019-07" db="EMBL/GenBank/DDBJ databases">
        <authorList>
            <person name="Kim J."/>
        </authorList>
    </citation>
    <scope>NUCLEOTIDE SEQUENCE [LARGE SCALE GENOMIC DNA]</scope>
    <source>
        <strain evidence="6 7">JC52</strain>
    </source>
</reference>
<dbReference type="EMBL" id="VNJI01000064">
    <property type="protein sequence ID" value="TVY02930.1"/>
    <property type="molecule type" value="Genomic_DNA"/>
</dbReference>
<evidence type="ECO:0000256" key="3">
    <source>
        <dbReference type="ARBA" id="ARBA00022777"/>
    </source>
</evidence>
<sequence length="333" mass="35663">MKKVINNPENVVDEMLEGLLLAHSDQLRSVREDNRALVRADSPVQGKVAIATGGGSGHLPLFLGYVGKGMLDGVAVGNMFASPSAQVMVDVTRAIHGGAGVLYIYGNYGGDVMNFDMACEIADMEGIRVETVVATDDVASMPKGHEEQRRGVAGMFYLYKLAAAKADTGADLDEVKRIAEKASAHVRTMGVALSSCTLPAVGRPTFEIGHDQMEIGMGIHGEPGVRRGPLESADAIALSLVNSILEDMPISSGSKVSVLVNGLGATPLEELYIVYRKVHELLEEKGINIHRPYIGEFATSLEMAGLSVSILLLDDELRELLDKPFSTPFRTQN</sequence>
<keyword evidence="3 6" id="KW-0418">Kinase</keyword>